<dbReference type="Pfam" id="PF07729">
    <property type="entry name" value="FCD"/>
    <property type="match status" value="1"/>
</dbReference>
<keyword evidence="6" id="KW-1185">Reference proteome</keyword>
<accession>A0ABV1AK30</accession>
<dbReference type="InterPro" id="IPR036388">
    <property type="entry name" value="WH-like_DNA-bd_sf"/>
</dbReference>
<protein>
    <submittedName>
        <fullName evidence="5">FCD domain-containing protein</fullName>
    </submittedName>
</protein>
<keyword evidence="2" id="KW-0238">DNA-binding</keyword>
<reference evidence="5 6" key="1">
    <citation type="submission" date="2024-03" db="EMBL/GenBank/DDBJ databases">
        <title>Human intestinal bacterial collection.</title>
        <authorList>
            <person name="Pauvert C."/>
            <person name="Hitch T.C.A."/>
            <person name="Clavel T."/>
        </authorList>
    </citation>
    <scope>NUCLEOTIDE SEQUENCE [LARGE SCALE GENOMIC DNA]</scope>
    <source>
        <strain evidence="5 6">CLA-AA-H95</strain>
    </source>
</reference>
<evidence type="ECO:0000313" key="5">
    <source>
        <dbReference type="EMBL" id="MEQ2358065.1"/>
    </source>
</evidence>
<dbReference type="SMART" id="SM00345">
    <property type="entry name" value="HTH_GNTR"/>
    <property type="match status" value="1"/>
</dbReference>
<dbReference type="PANTHER" id="PTHR43537:SF5">
    <property type="entry name" value="UXU OPERON TRANSCRIPTIONAL REGULATOR"/>
    <property type="match status" value="1"/>
</dbReference>
<dbReference type="InterPro" id="IPR008920">
    <property type="entry name" value="TF_FadR/GntR_C"/>
</dbReference>
<dbReference type="SUPFAM" id="SSF48008">
    <property type="entry name" value="GntR ligand-binding domain-like"/>
    <property type="match status" value="1"/>
</dbReference>
<dbReference type="InterPro" id="IPR036390">
    <property type="entry name" value="WH_DNA-bd_sf"/>
</dbReference>
<evidence type="ECO:0000256" key="1">
    <source>
        <dbReference type="ARBA" id="ARBA00023015"/>
    </source>
</evidence>
<evidence type="ECO:0000313" key="6">
    <source>
        <dbReference type="Proteomes" id="UP001446032"/>
    </source>
</evidence>
<evidence type="ECO:0000256" key="2">
    <source>
        <dbReference type="ARBA" id="ARBA00023125"/>
    </source>
</evidence>
<dbReference type="InterPro" id="IPR000524">
    <property type="entry name" value="Tscrpt_reg_HTH_GntR"/>
</dbReference>
<keyword evidence="1" id="KW-0805">Transcription regulation</keyword>
<dbReference type="InterPro" id="IPR011711">
    <property type="entry name" value="GntR_C"/>
</dbReference>
<organism evidence="5 6">
    <name type="scientific">Blautia intestinihominis</name>
    <dbReference type="NCBI Taxonomy" id="3133152"/>
    <lineage>
        <taxon>Bacteria</taxon>
        <taxon>Bacillati</taxon>
        <taxon>Bacillota</taxon>
        <taxon>Clostridia</taxon>
        <taxon>Lachnospirales</taxon>
        <taxon>Lachnospiraceae</taxon>
        <taxon>Blautia</taxon>
    </lineage>
</organism>
<keyword evidence="3" id="KW-0804">Transcription</keyword>
<evidence type="ECO:0000259" key="4">
    <source>
        <dbReference type="PROSITE" id="PS50949"/>
    </source>
</evidence>
<feature type="domain" description="HTH gntR-type" evidence="4">
    <location>
        <begin position="10"/>
        <end position="78"/>
    </location>
</feature>
<dbReference type="Pfam" id="PF00392">
    <property type="entry name" value="GntR"/>
    <property type="match status" value="1"/>
</dbReference>
<dbReference type="Gene3D" id="1.20.120.530">
    <property type="entry name" value="GntR ligand-binding domain-like"/>
    <property type="match status" value="1"/>
</dbReference>
<comment type="caution">
    <text evidence="5">The sequence shown here is derived from an EMBL/GenBank/DDBJ whole genome shotgun (WGS) entry which is preliminary data.</text>
</comment>
<dbReference type="SMART" id="SM00895">
    <property type="entry name" value="FCD"/>
    <property type="match status" value="1"/>
</dbReference>
<gene>
    <name evidence="5" type="ORF">WMO75_06895</name>
</gene>
<evidence type="ECO:0000256" key="3">
    <source>
        <dbReference type="ARBA" id="ARBA00023163"/>
    </source>
</evidence>
<dbReference type="EMBL" id="JBBMEI010000016">
    <property type="protein sequence ID" value="MEQ2358065.1"/>
    <property type="molecule type" value="Genomic_DNA"/>
</dbReference>
<dbReference type="PANTHER" id="PTHR43537">
    <property type="entry name" value="TRANSCRIPTIONAL REGULATOR, GNTR FAMILY"/>
    <property type="match status" value="1"/>
</dbReference>
<dbReference type="Gene3D" id="1.10.10.10">
    <property type="entry name" value="Winged helix-like DNA-binding domain superfamily/Winged helix DNA-binding domain"/>
    <property type="match status" value="1"/>
</dbReference>
<proteinExistence type="predicted"/>
<name>A0ABV1AK30_9FIRM</name>
<dbReference type="Proteomes" id="UP001446032">
    <property type="component" value="Unassembled WGS sequence"/>
</dbReference>
<dbReference type="SUPFAM" id="SSF46785">
    <property type="entry name" value="Winged helix' DNA-binding domain"/>
    <property type="match status" value="1"/>
</dbReference>
<dbReference type="CDD" id="cd07377">
    <property type="entry name" value="WHTH_GntR"/>
    <property type="match status" value="1"/>
</dbReference>
<dbReference type="RefSeq" id="WP_227223021.1">
    <property type="nucleotide sequence ID" value="NZ_JBBMEI010000016.1"/>
</dbReference>
<sequence length="229" mass="26002">MKEINTVNQKSLPERTADAIVAMLHMENYKAGAKLPNEIQMAQRFEVSRSTIRLAERLLADRDILDIQRGAGTFVSHKLGVSDDPLGFSLIYDKQKLARDLLELRIMIEPNAAALAAQNATRRDHELLFTLCDELDAIVRSGKNYIKKDMEFHQAVANCSGNTAVHNLIPYIHQMQALYDSVSGTRRPKETVPEHREIAFAISEHRGIDARNAMEYHLLSIRKRILKDK</sequence>
<dbReference type="PROSITE" id="PS50949">
    <property type="entry name" value="HTH_GNTR"/>
    <property type="match status" value="1"/>
</dbReference>